<dbReference type="PANTHER" id="PTHR44042:SF15">
    <property type="entry name" value="DUPLICATED HOMEODOMAIN-LIKE SUPERFAMILY PROTEIN"/>
    <property type="match status" value="1"/>
</dbReference>
<keyword evidence="8" id="KW-1185">Reference proteome</keyword>
<keyword evidence="3" id="KW-0804">Transcription</keyword>
<protein>
    <recommendedName>
        <fullName evidence="6">HTH myb-type domain-containing protein</fullName>
    </recommendedName>
</protein>
<dbReference type="Proteomes" id="UP001642487">
    <property type="component" value="Chromosome 6"/>
</dbReference>
<dbReference type="PROSITE" id="PS51294">
    <property type="entry name" value="HTH_MYB"/>
    <property type="match status" value="1"/>
</dbReference>
<evidence type="ECO:0000256" key="4">
    <source>
        <dbReference type="ARBA" id="ARBA00023242"/>
    </source>
</evidence>
<dbReference type="InterPro" id="IPR017930">
    <property type="entry name" value="Myb_dom"/>
</dbReference>
<feature type="compositionally biased region" description="Pro residues" evidence="5">
    <location>
        <begin position="175"/>
        <end position="184"/>
    </location>
</feature>
<accession>A0ABP0Z1Q9</accession>
<feature type="region of interest" description="Disordered" evidence="5">
    <location>
        <begin position="169"/>
        <end position="190"/>
    </location>
</feature>
<dbReference type="NCBIfam" id="TIGR01557">
    <property type="entry name" value="myb_SHAQKYF"/>
    <property type="match status" value="1"/>
</dbReference>
<dbReference type="InterPro" id="IPR006447">
    <property type="entry name" value="Myb_dom_plants"/>
</dbReference>
<dbReference type="PANTHER" id="PTHR44042">
    <property type="entry name" value="DUPLICATED HOMEODOMAIN-LIKE SUPERFAMILY PROTEIN-RELATED"/>
    <property type="match status" value="1"/>
</dbReference>
<dbReference type="Gene3D" id="1.10.10.60">
    <property type="entry name" value="Homeodomain-like"/>
    <property type="match status" value="1"/>
</dbReference>
<evidence type="ECO:0000313" key="8">
    <source>
        <dbReference type="Proteomes" id="UP001642487"/>
    </source>
</evidence>
<gene>
    <name evidence="7" type="ORF">CITCOLO1_LOCUS17138</name>
</gene>
<evidence type="ECO:0000313" key="7">
    <source>
        <dbReference type="EMBL" id="CAK9324890.1"/>
    </source>
</evidence>
<feature type="domain" description="HTH myb-type" evidence="6">
    <location>
        <begin position="196"/>
        <end position="252"/>
    </location>
</feature>
<evidence type="ECO:0000256" key="3">
    <source>
        <dbReference type="ARBA" id="ARBA00023163"/>
    </source>
</evidence>
<sequence>MDNNNSYLPSFSVPPNQTLQFDESSFPSYYQIDNSVFEQSPMTMPPPPSVMNIPPNQAMTIGLPGESKTNAEIVCENYLKQYFGPYVTDDNVVDYSNYVDPSLINWSCEPEVNYDDSAPVVKSSEFDYLNSDDIKITQQNLLALPPSEFLSSDVVDFYSTRNWPLAAESNLPSTQLPPLPPPPNGAEAAINGEASSSKIKKKDWCDSEHGLFLVGLDIFGKGGWKNIANEVIITKSHKQVASHAQKYFNRQLLPKEKRKRPSIHDINTVDPVLLMQVRARLGLPLTSSSPPSMP</sequence>
<evidence type="ECO:0000256" key="5">
    <source>
        <dbReference type="SAM" id="MobiDB-lite"/>
    </source>
</evidence>
<organism evidence="7 8">
    <name type="scientific">Citrullus colocynthis</name>
    <name type="common">colocynth</name>
    <dbReference type="NCBI Taxonomy" id="252529"/>
    <lineage>
        <taxon>Eukaryota</taxon>
        <taxon>Viridiplantae</taxon>
        <taxon>Streptophyta</taxon>
        <taxon>Embryophyta</taxon>
        <taxon>Tracheophyta</taxon>
        <taxon>Spermatophyta</taxon>
        <taxon>Magnoliopsida</taxon>
        <taxon>eudicotyledons</taxon>
        <taxon>Gunneridae</taxon>
        <taxon>Pentapetalae</taxon>
        <taxon>rosids</taxon>
        <taxon>fabids</taxon>
        <taxon>Cucurbitales</taxon>
        <taxon>Cucurbitaceae</taxon>
        <taxon>Benincaseae</taxon>
        <taxon>Citrullus</taxon>
    </lineage>
</organism>
<dbReference type="SUPFAM" id="SSF46689">
    <property type="entry name" value="Homeodomain-like"/>
    <property type="match status" value="1"/>
</dbReference>
<proteinExistence type="predicted"/>
<keyword evidence="4" id="KW-0539">Nucleus</keyword>
<evidence type="ECO:0000256" key="2">
    <source>
        <dbReference type="ARBA" id="ARBA00023015"/>
    </source>
</evidence>
<name>A0ABP0Z1Q9_9ROSI</name>
<evidence type="ECO:0000256" key="1">
    <source>
        <dbReference type="ARBA" id="ARBA00004123"/>
    </source>
</evidence>
<comment type="subcellular location">
    <subcellularLocation>
        <location evidence="1">Nucleus</location>
    </subcellularLocation>
</comment>
<reference evidence="7 8" key="1">
    <citation type="submission" date="2024-03" db="EMBL/GenBank/DDBJ databases">
        <authorList>
            <person name="Gkanogiannis A."/>
            <person name="Becerra Lopez-Lavalle L."/>
        </authorList>
    </citation>
    <scope>NUCLEOTIDE SEQUENCE [LARGE SCALE GENOMIC DNA]</scope>
</reference>
<dbReference type="InterPro" id="IPR009057">
    <property type="entry name" value="Homeodomain-like_sf"/>
</dbReference>
<keyword evidence="2" id="KW-0805">Transcription regulation</keyword>
<evidence type="ECO:0000259" key="6">
    <source>
        <dbReference type="PROSITE" id="PS51294"/>
    </source>
</evidence>
<dbReference type="EMBL" id="OZ021740">
    <property type="protein sequence ID" value="CAK9324890.1"/>
    <property type="molecule type" value="Genomic_DNA"/>
</dbReference>